<sequence>MCGRVFGDPPHAPLHRPKHNDDGAVTAETAVVLPAIMLVLAVVLAGGAAAATQVRCEEAAGAAARVVARGETETAAVKEARSIAGERAEVTVAIRDGRAEAEVVMPAPGILGDWGALDLSASASTITEGVVLDGQP</sequence>
<evidence type="ECO:0000313" key="4">
    <source>
        <dbReference type="Proteomes" id="UP000521379"/>
    </source>
</evidence>
<keyword evidence="2" id="KW-1133">Transmembrane helix</keyword>
<dbReference type="Proteomes" id="UP000521379">
    <property type="component" value="Unassembled WGS sequence"/>
</dbReference>
<reference evidence="3 4" key="1">
    <citation type="submission" date="2020-02" db="EMBL/GenBank/DDBJ databases">
        <authorList>
            <person name="Sun Q."/>
        </authorList>
    </citation>
    <scope>NUCLEOTIDE SEQUENCE [LARGE SCALE GENOMIC DNA]</scope>
    <source>
        <strain evidence="3 4">YIM 13062</strain>
    </source>
</reference>
<dbReference type="NCBIfam" id="NF041390">
    <property type="entry name" value="TadE_Rv3655c"/>
    <property type="match status" value="1"/>
</dbReference>
<feature type="transmembrane region" description="Helical" evidence="2">
    <location>
        <begin position="31"/>
        <end position="51"/>
    </location>
</feature>
<evidence type="ECO:0000256" key="2">
    <source>
        <dbReference type="SAM" id="Phobius"/>
    </source>
</evidence>
<keyword evidence="2" id="KW-0472">Membrane</keyword>
<proteinExistence type="predicted"/>
<organism evidence="3 4">
    <name type="scientific">Kocuria subflava</name>
    <dbReference type="NCBI Taxonomy" id="1736139"/>
    <lineage>
        <taxon>Bacteria</taxon>
        <taxon>Bacillati</taxon>
        <taxon>Actinomycetota</taxon>
        <taxon>Actinomycetes</taxon>
        <taxon>Micrococcales</taxon>
        <taxon>Micrococcaceae</taxon>
        <taxon>Kocuria</taxon>
    </lineage>
</organism>
<evidence type="ECO:0000256" key="1">
    <source>
        <dbReference type="SAM" id="MobiDB-lite"/>
    </source>
</evidence>
<keyword evidence="4" id="KW-1185">Reference proteome</keyword>
<keyword evidence="2" id="KW-0812">Transmembrane</keyword>
<protein>
    <submittedName>
        <fullName evidence="3">Pilus assembly protein TadE</fullName>
    </submittedName>
</protein>
<dbReference type="AlphaFoldDB" id="A0A846U1N2"/>
<comment type="caution">
    <text evidence="3">The sequence shown here is derived from an EMBL/GenBank/DDBJ whole genome shotgun (WGS) entry which is preliminary data.</text>
</comment>
<feature type="region of interest" description="Disordered" evidence="1">
    <location>
        <begin position="1"/>
        <end position="21"/>
    </location>
</feature>
<dbReference type="EMBL" id="JAAVUN010000001">
    <property type="protein sequence ID" value="NKE08631.1"/>
    <property type="molecule type" value="Genomic_DNA"/>
</dbReference>
<accession>A0A846U1N2</accession>
<gene>
    <name evidence="3" type="ORF">GTW58_01445</name>
</gene>
<evidence type="ECO:0000313" key="3">
    <source>
        <dbReference type="EMBL" id="NKE08631.1"/>
    </source>
</evidence>
<name>A0A846U1N2_9MICC</name>
<dbReference type="InterPro" id="IPR049790">
    <property type="entry name" value="Rv3655c/TadE"/>
</dbReference>